<feature type="domain" description="Transposase IS204/IS1001/IS1096/IS1165 DDE" evidence="1">
    <location>
        <begin position="8"/>
        <end position="126"/>
    </location>
</feature>
<sequence>MKRSNILKLLYKPLEKVEAITQEQFERVCEEHPIVKIVYDLTWEFKNIFTTKSVENLDHCIEKIKNTNTQEFKSFTNGLARDIEAVRNAVTYENNNGLAEGSINKLKLIKRIMYGRCKFSTLRTNILLLERMRLFNYLREEPFFTCQIHSSVPFDKEPLSLLHFAISFRSLTYFVVVIYELFFYNPLLKNICKYNKKRMINRNILRHSFFIGLLFTVLLFSL</sequence>
<proteinExistence type="predicted"/>
<evidence type="ECO:0000259" key="1">
    <source>
        <dbReference type="Pfam" id="PF01610"/>
    </source>
</evidence>
<dbReference type="InterPro" id="IPR047951">
    <property type="entry name" value="Transpos_ISL3"/>
</dbReference>
<dbReference type="EMBL" id="NUJQ01000044">
    <property type="protein sequence ID" value="PGQ05749.1"/>
    <property type="molecule type" value="Genomic_DNA"/>
</dbReference>
<dbReference type="Proteomes" id="UP000221438">
    <property type="component" value="Unassembled WGS sequence"/>
</dbReference>
<reference evidence="2 3" key="1">
    <citation type="submission" date="2017-09" db="EMBL/GenBank/DDBJ databases">
        <title>Large-scale bioinformatics analysis of Bacillus genomes uncovers conserved roles of natural products in bacterial physiology.</title>
        <authorList>
            <consortium name="Agbiome Team Llc"/>
            <person name="Bleich R.M."/>
            <person name="Grubbs K.J."/>
            <person name="Santa Maria K.C."/>
            <person name="Allen S.E."/>
            <person name="Farag S."/>
            <person name="Shank E.A."/>
            <person name="Bowers A."/>
        </authorList>
    </citation>
    <scope>NUCLEOTIDE SEQUENCE [LARGE SCALE GENOMIC DNA]</scope>
    <source>
        <strain evidence="2 3">AFS046104</strain>
    </source>
</reference>
<dbReference type="RefSeq" id="WP_097832530.1">
    <property type="nucleotide sequence ID" value="NZ_NTUE01000073.1"/>
</dbReference>
<protein>
    <recommendedName>
        <fullName evidence="1">Transposase IS204/IS1001/IS1096/IS1165 DDE domain-containing protein</fullName>
    </recommendedName>
</protein>
<dbReference type="PANTHER" id="PTHR33498:SF1">
    <property type="entry name" value="TRANSPOSASE FOR INSERTION SEQUENCE ELEMENT IS1557"/>
    <property type="match status" value="1"/>
</dbReference>
<evidence type="ECO:0000313" key="2">
    <source>
        <dbReference type="EMBL" id="PGQ05749.1"/>
    </source>
</evidence>
<dbReference type="PANTHER" id="PTHR33498">
    <property type="entry name" value="TRANSPOSASE FOR INSERTION SEQUENCE ELEMENT IS1557"/>
    <property type="match status" value="1"/>
</dbReference>
<dbReference type="AlphaFoldDB" id="A0A2A8TWD5"/>
<dbReference type="Pfam" id="PF01610">
    <property type="entry name" value="DDE_Tnp_ISL3"/>
    <property type="match status" value="1"/>
</dbReference>
<accession>A0A2A8TWD5</accession>
<comment type="caution">
    <text evidence="2">The sequence shown here is derived from an EMBL/GenBank/DDBJ whole genome shotgun (WGS) entry which is preliminary data.</text>
</comment>
<evidence type="ECO:0000313" key="3">
    <source>
        <dbReference type="Proteomes" id="UP000221438"/>
    </source>
</evidence>
<gene>
    <name evidence="2" type="ORF">COA08_25665</name>
</gene>
<name>A0A2A8TWD5_BACCE</name>
<organism evidence="2 3">
    <name type="scientific">Bacillus cereus</name>
    <dbReference type="NCBI Taxonomy" id="1396"/>
    <lineage>
        <taxon>Bacteria</taxon>
        <taxon>Bacillati</taxon>
        <taxon>Bacillota</taxon>
        <taxon>Bacilli</taxon>
        <taxon>Bacillales</taxon>
        <taxon>Bacillaceae</taxon>
        <taxon>Bacillus</taxon>
        <taxon>Bacillus cereus group</taxon>
    </lineage>
</organism>
<dbReference type="InterPro" id="IPR002560">
    <property type="entry name" value="Transposase_DDE"/>
</dbReference>